<evidence type="ECO:0000256" key="1">
    <source>
        <dbReference type="SAM" id="MobiDB-lite"/>
    </source>
</evidence>
<dbReference type="Proteomes" id="UP001153328">
    <property type="component" value="Unassembled WGS sequence"/>
</dbReference>
<accession>A0A9W4GZI5</accession>
<feature type="compositionally biased region" description="Basic and acidic residues" evidence="1">
    <location>
        <begin position="75"/>
        <end position="84"/>
    </location>
</feature>
<reference evidence="2" key="1">
    <citation type="submission" date="2021-06" db="EMBL/GenBank/DDBJ databases">
        <authorList>
            <person name="Arsene-Ploetze F."/>
        </authorList>
    </citation>
    <scope>NUCLEOTIDE SEQUENCE</scope>
    <source>
        <strain evidence="2">SBRY1</strain>
    </source>
</reference>
<dbReference type="AlphaFoldDB" id="A0A9W4GZI5"/>
<feature type="region of interest" description="Disordered" evidence="1">
    <location>
        <begin position="176"/>
        <end position="239"/>
    </location>
</feature>
<feature type="compositionally biased region" description="Basic residues" evidence="1">
    <location>
        <begin position="90"/>
        <end position="102"/>
    </location>
</feature>
<gene>
    <name evidence="2" type="ORF">SBRY_20342</name>
</gene>
<proteinExistence type="predicted"/>
<comment type="caution">
    <text evidence="2">The sequence shown here is derived from an EMBL/GenBank/DDBJ whole genome shotgun (WGS) entry which is preliminary data.</text>
</comment>
<feature type="compositionally biased region" description="Basic residues" evidence="1">
    <location>
        <begin position="129"/>
        <end position="145"/>
    </location>
</feature>
<organism evidence="2 3">
    <name type="scientific">Actinacidiphila bryophytorum</name>
    <dbReference type="NCBI Taxonomy" id="1436133"/>
    <lineage>
        <taxon>Bacteria</taxon>
        <taxon>Bacillati</taxon>
        <taxon>Actinomycetota</taxon>
        <taxon>Actinomycetes</taxon>
        <taxon>Kitasatosporales</taxon>
        <taxon>Streptomycetaceae</taxon>
        <taxon>Actinacidiphila</taxon>
    </lineage>
</organism>
<feature type="compositionally biased region" description="Low complexity" evidence="1">
    <location>
        <begin position="52"/>
        <end position="66"/>
    </location>
</feature>
<name>A0A9W4GZI5_9ACTN</name>
<feature type="compositionally biased region" description="Basic residues" evidence="1">
    <location>
        <begin position="225"/>
        <end position="239"/>
    </location>
</feature>
<feature type="compositionally biased region" description="Basic residues" evidence="1">
    <location>
        <begin position="181"/>
        <end position="197"/>
    </location>
</feature>
<sequence length="239" mass="27123">MRSHGGISVRKQAGEAQRPPASCGGVHGRHPLARRLRAEHGCPGRRARRTPDPAAALGRRTAGTAPHGTEDGAEVEAHGERRGPDPGARPLRHRRRRRRRPAVPRWGLPLVQLAGHRGPGPGHVQPAVHGRRHPRQHRRGPRPRRAGADRQRQAGGVQRVELPELPRLDQLRLDDLQQGLRGRRRHRGRYPRHRRADFRRPPVPLPRHRQRQRAVQDAPADRLRLGRLRPAGRRGRPRR</sequence>
<feature type="region of interest" description="Disordered" evidence="1">
    <location>
        <begin position="1"/>
        <end position="164"/>
    </location>
</feature>
<evidence type="ECO:0000313" key="2">
    <source>
        <dbReference type="EMBL" id="CAG7627212.1"/>
    </source>
</evidence>
<protein>
    <submittedName>
        <fullName evidence="2">Uncharacterized protein</fullName>
    </submittedName>
</protein>
<evidence type="ECO:0000313" key="3">
    <source>
        <dbReference type="Proteomes" id="UP001153328"/>
    </source>
</evidence>
<dbReference type="EMBL" id="CAJVAX010000012">
    <property type="protein sequence ID" value="CAG7627212.1"/>
    <property type="molecule type" value="Genomic_DNA"/>
</dbReference>
<keyword evidence="3" id="KW-1185">Reference proteome</keyword>